<dbReference type="Pfam" id="PF20431">
    <property type="entry name" value="E_motif"/>
    <property type="match status" value="1"/>
</dbReference>
<comment type="similarity">
    <text evidence="2">Belongs to the glycosyltransferase 8 family.</text>
</comment>
<dbReference type="Gene3D" id="1.25.40.10">
    <property type="entry name" value="Tetratricopeptide repeat domain"/>
    <property type="match status" value="5"/>
</dbReference>
<keyword evidence="3" id="KW-0328">Glycosyltransferase</keyword>
<dbReference type="FunFam" id="1.25.40.10:FF:000227">
    <property type="entry name" value="Pentatricopeptide repeat-containing protein At3g13880"/>
    <property type="match status" value="1"/>
</dbReference>
<dbReference type="Pfam" id="PF01501">
    <property type="entry name" value="Glyco_transf_8"/>
    <property type="match status" value="1"/>
</dbReference>
<protein>
    <recommendedName>
        <fullName evidence="8">Pentatricopeptide repeat-containing protein</fullName>
    </recommendedName>
</protein>
<evidence type="ECO:0000256" key="4">
    <source>
        <dbReference type="ARBA" id="ARBA00022737"/>
    </source>
</evidence>
<evidence type="ECO:0000256" key="3">
    <source>
        <dbReference type="ARBA" id="ARBA00022676"/>
    </source>
</evidence>
<dbReference type="InterPro" id="IPR029993">
    <property type="entry name" value="GAUT"/>
</dbReference>
<gene>
    <name evidence="6" type="ORF">IEQ34_000134</name>
</gene>
<dbReference type="InterPro" id="IPR029044">
    <property type="entry name" value="Nucleotide-diphossugar_trans"/>
</dbReference>
<name>A0AAV7HNA5_DENCH</name>
<dbReference type="Pfam" id="PF01535">
    <property type="entry name" value="PPR"/>
    <property type="match status" value="10"/>
</dbReference>
<dbReference type="InterPro" id="IPR011990">
    <property type="entry name" value="TPR-like_helical_dom_sf"/>
</dbReference>
<sequence length="1325" mass="150352">MDGGIHSYKPSVRMKEEMGGNLCSIKVWIQRADNGHGLKDCQNCDNKQGIDITVLYTDVSGDVRTHTINSRDLSSSWVWENPDDGKHSTEKAEVIEWPPQQTMSKSENDIRPFFDQRKQTNSITPLKLKRQRLRQRRREKRAAELINMSEESELEIEARAIKRSKQFNSTTRGRYSIWRIEYQNPNSDSILKLMKDQIVMAKVYASIAHSMKKMDLYDSIYKHIRETQHAIEDASIDADLQQDALEYAKAMGHALSTAKDVLYDCDVVDRKLRAMIQSAESSINVVKKQSTFLIQHAAKTVPRPLHCLPLYLTTDYYLHRYHTEELSDNSKFSDPSLYHYAIFSDNVLATSVVVNSTAVHAKEPEKHVFHIVTDRLNFAAMRMWFIKHPPLPATVEVQNIDEFKWLNSSYCAVLRQLESARIKEYYFKANHPSSLSTENENLKYRNPKYLSMLNHLRFYMPEVYPKLNKILFLDDDIVVQKDLTPIWSIDMKGMVNGAVETCKESFHRFDTYLNFSSPMISNNFNPQACGWAFGMNIFDLNEWKRRNITGIYHYWQDLNVDRKLWKLGSLPPGLITFYNLTYPLDRRWHVLGLGYDPAINPSEIENAAVIHYNGNYKPWLDLAIIKYKMYWSKFVNYNDPYLVNEGTLAHADAIKMGFDSYTSASNSIMSFYLKLGMKGCARNVFDEMVWKDSVSWNAFIHGFLSQGDSQLGLRLFIEARACGFVPNLSTLVLILQACWKLKALTEGQCFHGFIVKSGFTADISLQNSLVSFYGKSNNVESAQKLFDEISERDVISWSSLISGYVQTGGAVNALELFKNMSMEDGIEMDGLVLVSVLQACSFVGCVNYGRSVHVHVFQRGFGADLFISNSLIDMYSKCFHMNSAYMVFIQMTHTNLVSWNSILSGLVENEQHMEALLFLESMKKVVVQGDAYTAVILLQACKMLGLEAFCRSIHALIIRRLFELNNFVMNSLLDAYAKCELMELALRLFRQMRSRDVVSWSTMISGFSHCGEPRKGVAFFIQMRLGRHGPNSVTLLSLLEACSTLADLKLSKCVHGVAARSSFSHNLSVATALLDAYAKCGSLNSSRKIFRGMTEKNLLSWNAMIAALGMNGCAREALAALEEMTVQNVKPNGVTMLSILSACSHGGLTQEGLLLFQRMSGDFYLKPSMEHYSCIVDMLARAGDLVGGFEVIKRMSEEGVEAAPAAWGALLSACRRFGHREIGENVASHVLKLEPLSSAGYVLSSSLYAKAGLQDETARLRLLMKERGVRVVSGYSLVDVGQLAKRFVSWDESHLMTEEIYSMVDLLHDCIKWPYDEIYSFNELS</sequence>
<dbReference type="Proteomes" id="UP000775213">
    <property type="component" value="Unassembled WGS sequence"/>
</dbReference>
<keyword evidence="4" id="KW-0677">Repeat</keyword>
<dbReference type="FunFam" id="1.25.40.10:FF:000090">
    <property type="entry name" value="Pentatricopeptide repeat-containing protein, chloroplastic"/>
    <property type="match status" value="1"/>
</dbReference>
<comment type="caution">
    <text evidence="6">The sequence shown here is derived from an EMBL/GenBank/DDBJ whole genome shotgun (WGS) entry which is preliminary data.</text>
</comment>
<keyword evidence="7" id="KW-1185">Reference proteome</keyword>
<dbReference type="EMBL" id="JAGFBR010000001">
    <property type="protein sequence ID" value="KAH0470411.1"/>
    <property type="molecule type" value="Genomic_DNA"/>
</dbReference>
<feature type="repeat" description="PPR" evidence="5">
    <location>
        <begin position="1168"/>
        <end position="1202"/>
    </location>
</feature>
<proteinExistence type="inferred from homology"/>
<evidence type="ECO:0000256" key="1">
    <source>
        <dbReference type="ARBA" id="ARBA00004877"/>
    </source>
</evidence>
<dbReference type="FunFam" id="1.25.40.10:FF:000344">
    <property type="entry name" value="Pentatricopeptide repeat-containing protein"/>
    <property type="match status" value="1"/>
</dbReference>
<reference evidence="6 7" key="1">
    <citation type="journal article" date="2021" name="Hortic Res">
        <title>Chromosome-scale assembly of the Dendrobium chrysotoxum genome enhances the understanding of orchid evolution.</title>
        <authorList>
            <person name="Zhang Y."/>
            <person name="Zhang G.Q."/>
            <person name="Zhang D."/>
            <person name="Liu X.D."/>
            <person name="Xu X.Y."/>
            <person name="Sun W.H."/>
            <person name="Yu X."/>
            <person name="Zhu X."/>
            <person name="Wang Z.W."/>
            <person name="Zhao X."/>
            <person name="Zhong W.Y."/>
            <person name="Chen H."/>
            <person name="Yin W.L."/>
            <person name="Huang T."/>
            <person name="Niu S.C."/>
            <person name="Liu Z.J."/>
        </authorList>
    </citation>
    <scope>NUCLEOTIDE SEQUENCE [LARGE SCALE GENOMIC DNA]</scope>
    <source>
        <strain evidence="6">Lindl</strain>
    </source>
</reference>
<feature type="repeat" description="PPR" evidence="5">
    <location>
        <begin position="965"/>
        <end position="999"/>
    </location>
</feature>
<dbReference type="CDD" id="cd06429">
    <property type="entry name" value="GT8_like_1"/>
    <property type="match status" value="1"/>
</dbReference>
<dbReference type="InterPro" id="IPR046848">
    <property type="entry name" value="E_motif"/>
</dbReference>
<dbReference type="InterPro" id="IPR002495">
    <property type="entry name" value="Glyco_trans_8"/>
</dbReference>
<evidence type="ECO:0000313" key="6">
    <source>
        <dbReference type="EMBL" id="KAH0470411.1"/>
    </source>
</evidence>
<evidence type="ECO:0000256" key="2">
    <source>
        <dbReference type="ARBA" id="ARBA00006351"/>
    </source>
</evidence>
<dbReference type="PANTHER" id="PTHR32116">
    <property type="entry name" value="GALACTURONOSYLTRANSFERASE 4-RELATED"/>
    <property type="match status" value="1"/>
</dbReference>
<dbReference type="Gene3D" id="3.90.550.10">
    <property type="entry name" value="Spore Coat Polysaccharide Biosynthesis Protein SpsA, Chain A"/>
    <property type="match status" value="1"/>
</dbReference>
<dbReference type="Pfam" id="PF13041">
    <property type="entry name" value="PPR_2"/>
    <property type="match status" value="1"/>
</dbReference>
<comment type="pathway">
    <text evidence="1">Glycan metabolism; pectin biosynthesis.</text>
</comment>
<accession>A0AAV7HNA5</accession>
<feature type="repeat" description="PPR" evidence="5">
    <location>
        <begin position="793"/>
        <end position="828"/>
    </location>
</feature>
<feature type="repeat" description="PPR" evidence="5">
    <location>
        <begin position="692"/>
        <end position="726"/>
    </location>
</feature>
<dbReference type="InterPro" id="IPR002885">
    <property type="entry name" value="PPR_rpt"/>
</dbReference>
<organism evidence="6 7">
    <name type="scientific">Dendrobium chrysotoxum</name>
    <name type="common">Orchid</name>
    <dbReference type="NCBI Taxonomy" id="161865"/>
    <lineage>
        <taxon>Eukaryota</taxon>
        <taxon>Viridiplantae</taxon>
        <taxon>Streptophyta</taxon>
        <taxon>Embryophyta</taxon>
        <taxon>Tracheophyta</taxon>
        <taxon>Spermatophyta</taxon>
        <taxon>Magnoliopsida</taxon>
        <taxon>Liliopsida</taxon>
        <taxon>Asparagales</taxon>
        <taxon>Orchidaceae</taxon>
        <taxon>Epidendroideae</taxon>
        <taxon>Malaxideae</taxon>
        <taxon>Dendrobiinae</taxon>
        <taxon>Dendrobium</taxon>
    </lineage>
</organism>
<dbReference type="Pfam" id="PF25557">
    <property type="entry name" value="GAUT_1"/>
    <property type="match status" value="1"/>
</dbReference>
<dbReference type="PANTHER" id="PTHR32116:SF76">
    <property type="entry name" value="GALACTURONOSYLTRANSFERASE 3-RELATED"/>
    <property type="match status" value="1"/>
</dbReference>
<dbReference type="GO" id="GO:0047262">
    <property type="term" value="F:polygalacturonate 4-alpha-galacturonosyltransferase activity"/>
    <property type="evidence" value="ECO:0007669"/>
    <property type="project" value="InterPro"/>
</dbReference>
<evidence type="ECO:0008006" key="8">
    <source>
        <dbReference type="Google" id="ProtNLM"/>
    </source>
</evidence>
<dbReference type="NCBIfam" id="TIGR00756">
    <property type="entry name" value="PPR"/>
    <property type="match status" value="5"/>
</dbReference>
<dbReference type="PROSITE" id="PS51375">
    <property type="entry name" value="PPR"/>
    <property type="match status" value="5"/>
</dbReference>
<evidence type="ECO:0000256" key="5">
    <source>
        <dbReference type="PROSITE-ProRule" id="PRU00708"/>
    </source>
</evidence>
<feature type="repeat" description="PPR" evidence="5">
    <location>
        <begin position="1097"/>
        <end position="1131"/>
    </location>
</feature>
<keyword evidence="3" id="KW-0808">Transferase</keyword>
<dbReference type="SUPFAM" id="SSF53448">
    <property type="entry name" value="Nucleotide-diphospho-sugar transferases"/>
    <property type="match status" value="1"/>
</dbReference>
<evidence type="ECO:0000313" key="7">
    <source>
        <dbReference type="Proteomes" id="UP000775213"/>
    </source>
</evidence>